<dbReference type="Gene3D" id="1.20.120.160">
    <property type="entry name" value="HPT domain"/>
    <property type="match status" value="1"/>
</dbReference>
<evidence type="ECO:0000256" key="2">
    <source>
        <dbReference type="ARBA" id="ARBA00012438"/>
    </source>
</evidence>
<feature type="compositionally biased region" description="Low complexity" evidence="13">
    <location>
        <begin position="134"/>
        <end position="145"/>
    </location>
</feature>
<name>A0A0A7RGC2_9LACO</name>
<organism evidence="17">
    <name type="scientific">Liquorilactobacillus satsumensis</name>
    <dbReference type="NCBI Taxonomy" id="259059"/>
    <lineage>
        <taxon>Bacteria</taxon>
        <taxon>Bacillati</taxon>
        <taxon>Bacillota</taxon>
        <taxon>Bacilli</taxon>
        <taxon>Lactobacillales</taxon>
        <taxon>Lactobacillaceae</taxon>
        <taxon>Liquorilactobacillus</taxon>
    </lineage>
</organism>
<dbReference type="InterPro" id="IPR036061">
    <property type="entry name" value="CheW-like_dom_sf"/>
</dbReference>
<dbReference type="SMART" id="SM00260">
    <property type="entry name" value="CheW"/>
    <property type="match status" value="1"/>
</dbReference>
<feature type="coiled-coil region" evidence="12">
    <location>
        <begin position="328"/>
        <end position="367"/>
    </location>
</feature>
<gene>
    <name evidence="17" type="primary">cheA</name>
</gene>
<dbReference type="PROSITE" id="PS50894">
    <property type="entry name" value="HPT"/>
    <property type="match status" value="1"/>
</dbReference>
<dbReference type="GO" id="GO:0006935">
    <property type="term" value="P:chemotaxis"/>
    <property type="evidence" value="ECO:0007669"/>
    <property type="project" value="UniProtKB-KW"/>
</dbReference>
<feature type="domain" description="HPt" evidence="16">
    <location>
        <begin position="1"/>
        <end position="104"/>
    </location>
</feature>
<keyword evidence="7" id="KW-0547">Nucleotide-binding</keyword>
<dbReference type="PROSITE" id="PS50851">
    <property type="entry name" value="CHEW"/>
    <property type="match status" value="1"/>
</dbReference>
<keyword evidence="8 17" id="KW-0418">Kinase</keyword>
<dbReference type="SUPFAM" id="SSF47384">
    <property type="entry name" value="Homodimeric domain of signal transducing histidine kinase"/>
    <property type="match status" value="1"/>
</dbReference>
<evidence type="ECO:0000259" key="14">
    <source>
        <dbReference type="PROSITE" id="PS50109"/>
    </source>
</evidence>
<dbReference type="Gene3D" id="3.30.565.10">
    <property type="entry name" value="Histidine kinase-like ATPase, C-terminal domain"/>
    <property type="match status" value="1"/>
</dbReference>
<dbReference type="Pfam" id="PF01627">
    <property type="entry name" value="Hpt"/>
    <property type="match status" value="1"/>
</dbReference>
<keyword evidence="10" id="KW-0902">Two-component regulatory system</keyword>
<evidence type="ECO:0000256" key="8">
    <source>
        <dbReference type="ARBA" id="ARBA00022777"/>
    </source>
</evidence>
<feature type="coiled-coil region" evidence="12">
    <location>
        <begin position="94"/>
        <end position="128"/>
    </location>
</feature>
<dbReference type="PRINTS" id="PR00344">
    <property type="entry name" value="BCTRLSENSOR"/>
</dbReference>
<dbReference type="RefSeq" id="WP_056960599.1">
    <property type="nucleotide sequence ID" value="NZ_JAGPZG010000010.1"/>
</dbReference>
<dbReference type="GO" id="GO:0000155">
    <property type="term" value="F:phosphorelay sensor kinase activity"/>
    <property type="evidence" value="ECO:0007669"/>
    <property type="project" value="InterPro"/>
</dbReference>
<dbReference type="PROSITE" id="PS50109">
    <property type="entry name" value="HIS_KIN"/>
    <property type="match status" value="1"/>
</dbReference>
<dbReference type="Pfam" id="PF02518">
    <property type="entry name" value="HATPase_c"/>
    <property type="match status" value="1"/>
</dbReference>
<dbReference type="GO" id="GO:0005524">
    <property type="term" value="F:ATP binding"/>
    <property type="evidence" value="ECO:0007669"/>
    <property type="project" value="UniProtKB-KW"/>
</dbReference>
<comment type="catalytic activity">
    <reaction evidence="1">
        <text>ATP + protein L-histidine = ADP + protein N-phospho-L-histidine.</text>
        <dbReference type="EC" id="2.7.13.3"/>
    </reaction>
</comment>
<keyword evidence="4" id="KW-0145">Chemotaxis</keyword>
<dbReference type="SUPFAM" id="SSF55874">
    <property type="entry name" value="ATPase domain of HSP90 chaperone/DNA topoisomerase II/histidine kinase"/>
    <property type="match status" value="1"/>
</dbReference>
<dbReference type="CDD" id="cd00088">
    <property type="entry name" value="HPT"/>
    <property type="match status" value="1"/>
</dbReference>
<dbReference type="EMBL" id="KM886870">
    <property type="protein sequence ID" value="AJA34292.1"/>
    <property type="molecule type" value="Genomic_DNA"/>
</dbReference>
<dbReference type="Gene3D" id="1.10.287.560">
    <property type="entry name" value="Histidine kinase CheA-like, homodimeric domain"/>
    <property type="match status" value="1"/>
</dbReference>
<dbReference type="InterPro" id="IPR037052">
    <property type="entry name" value="CheA-like_P2_sf"/>
</dbReference>
<dbReference type="InterPro" id="IPR008207">
    <property type="entry name" value="Sig_transdc_His_kin_Hpt_dom"/>
</dbReference>
<dbReference type="Gene3D" id="2.30.30.40">
    <property type="entry name" value="SH3 Domains"/>
    <property type="match status" value="1"/>
</dbReference>
<dbReference type="InterPro" id="IPR036890">
    <property type="entry name" value="HATPase_C_sf"/>
</dbReference>
<dbReference type="InterPro" id="IPR036097">
    <property type="entry name" value="HisK_dim/P_sf"/>
</dbReference>
<evidence type="ECO:0000256" key="10">
    <source>
        <dbReference type="ARBA" id="ARBA00023012"/>
    </source>
</evidence>
<feature type="domain" description="CheW-like" evidence="15">
    <location>
        <begin position="554"/>
        <end position="687"/>
    </location>
</feature>
<reference evidence="17" key="1">
    <citation type="journal article" date="2014" name="Appl. Environ. Microbiol.">
        <title>Detection and genomic characterization of motility in Lactobacillus curvatus: confirmation of motility in a species outside the Lactobacillus salivarius clade.</title>
        <authorList>
            <person name="Cousin F.J."/>
            <person name="Lynch S.M."/>
            <person name="Harris H.M."/>
            <person name="McCann A."/>
            <person name="Lynch D.B."/>
            <person name="Neville B.A."/>
            <person name="Irisawa T."/>
            <person name="Okada S."/>
            <person name="Endo A."/>
            <person name="O'Toole P.W."/>
        </authorList>
    </citation>
    <scope>NUCLEOTIDE SEQUENCE</scope>
    <source>
        <strain evidence="17">DSM 16230</strain>
    </source>
</reference>
<evidence type="ECO:0000256" key="7">
    <source>
        <dbReference type="ARBA" id="ARBA00022741"/>
    </source>
</evidence>
<dbReference type="Gene3D" id="3.30.70.1110">
    <property type="entry name" value="Histidine kinase CheA-like, P2 response regulator-binding domain"/>
    <property type="match status" value="1"/>
</dbReference>
<dbReference type="InterPro" id="IPR036641">
    <property type="entry name" value="HPT_dom_sf"/>
</dbReference>
<evidence type="ECO:0000256" key="5">
    <source>
        <dbReference type="ARBA" id="ARBA00022553"/>
    </source>
</evidence>
<dbReference type="CDD" id="cd16916">
    <property type="entry name" value="HATPase_CheA-like"/>
    <property type="match status" value="1"/>
</dbReference>
<evidence type="ECO:0000313" key="17">
    <source>
        <dbReference type="EMBL" id="AJA34292.1"/>
    </source>
</evidence>
<feature type="region of interest" description="Disordered" evidence="13">
    <location>
        <begin position="265"/>
        <end position="310"/>
    </location>
</feature>
<evidence type="ECO:0000256" key="3">
    <source>
        <dbReference type="ARBA" id="ARBA00021495"/>
    </source>
</evidence>
<dbReference type="Pfam" id="PF02895">
    <property type="entry name" value="H-kinase_dim"/>
    <property type="match status" value="1"/>
</dbReference>
<dbReference type="GeneID" id="98307857"/>
<sequence>MDDNSVYRDLFFEESDDHLQQLNDNVLELESEPDNMDLVNEIFRSAHTLKGMAATMGYDVMTKLTHKMENMFDFFKSGKLKVNSDYISLIFKCLDRLSQLIEDLRDEKELSNQQIEDLLAELEKVESSVTGKKTTAASQTSTAQSPLTSVQEQLEEADLDVIQKAAAEGYHAYSIAIRLDAGTLLKGPRVFLIMEKLEQEGDVIHTEPSVDLLENGDFETDFKLVFLTKDNLDEVKQNIEGNSELAAFCAEEFAEQKHYGAAVKSQLQAAKPQPQTQPAAKPVAKAQPKPVQKPRKKGEKPAHNNARNQSIRVDLTRLDRFLNLVSELVVYRNQLDDASKRNSEEEVKDSLEQVSRLTSELQELVLKIRMQQVSVVFTRFPRMVRDLARDLGKEMELVIEGEETELDKTVVSELSEPLIHLLRNSADHGIEQPDVREQMGKPRKGTIKLSAYQEGNRVNITLEDDGKGLDPQVMKESAESKGIDTTGMSDDELIHLIFHPGFSTAKKVTNISGRGVGLDAVMAKIGELGGSLEMKTELHVGTKFIIKLPLTLSIIQALMVKIGAEVFAVPLDVVERVVMINDEKDLIKTSDQEVYRFQEELIPVIRTAHLLQIPDTASTKKFAIIVKSDHSYHAVLVSELIGQQEIVIKKLDAALQKLQKYQGATIIGNGAVALILDINSICQGKKESQK</sequence>
<dbReference type="InterPro" id="IPR004358">
    <property type="entry name" value="Sig_transdc_His_kin-like_C"/>
</dbReference>
<dbReference type="SMART" id="SM01231">
    <property type="entry name" value="H-kinase_dim"/>
    <property type="match status" value="1"/>
</dbReference>
<dbReference type="InterPro" id="IPR035891">
    <property type="entry name" value="CheY-binding_CheA"/>
</dbReference>
<evidence type="ECO:0000256" key="4">
    <source>
        <dbReference type="ARBA" id="ARBA00022500"/>
    </source>
</evidence>
<dbReference type="EC" id="2.7.13.3" evidence="2"/>
<dbReference type="InterPro" id="IPR037006">
    <property type="entry name" value="CheA-like_homodim_sf"/>
</dbReference>
<evidence type="ECO:0000256" key="12">
    <source>
        <dbReference type="SAM" id="Coils"/>
    </source>
</evidence>
<keyword evidence="12" id="KW-0175">Coiled coil</keyword>
<evidence type="ECO:0000259" key="16">
    <source>
        <dbReference type="PROSITE" id="PS50894"/>
    </source>
</evidence>
<dbReference type="AlphaFoldDB" id="A0A0A7RGC2"/>
<feature type="compositionally biased region" description="Low complexity" evidence="13">
    <location>
        <begin position="268"/>
        <end position="290"/>
    </location>
</feature>
<dbReference type="InterPro" id="IPR010808">
    <property type="entry name" value="CheA_P2-bd"/>
</dbReference>
<dbReference type="InterPro" id="IPR005467">
    <property type="entry name" value="His_kinase_dom"/>
</dbReference>
<feature type="modified residue" description="Phosphohistidine" evidence="11">
    <location>
        <position position="47"/>
    </location>
</feature>
<protein>
    <recommendedName>
        <fullName evidence="3">Chemotaxis protein CheA</fullName>
        <ecNumber evidence="2">2.7.13.3</ecNumber>
    </recommendedName>
</protein>
<dbReference type="InterPro" id="IPR051315">
    <property type="entry name" value="Bact_Chemotaxis_CheA"/>
</dbReference>
<evidence type="ECO:0000256" key="1">
    <source>
        <dbReference type="ARBA" id="ARBA00000085"/>
    </source>
</evidence>
<keyword evidence="6" id="KW-0808">Transferase</keyword>
<evidence type="ECO:0000259" key="15">
    <source>
        <dbReference type="PROSITE" id="PS50851"/>
    </source>
</evidence>
<accession>A0A0A7RGC2</accession>
<dbReference type="InterPro" id="IPR002545">
    <property type="entry name" value="CheW-lke_dom"/>
</dbReference>
<dbReference type="Pfam" id="PF01584">
    <property type="entry name" value="CheW"/>
    <property type="match status" value="1"/>
</dbReference>
<evidence type="ECO:0000256" key="9">
    <source>
        <dbReference type="ARBA" id="ARBA00022840"/>
    </source>
</evidence>
<keyword evidence="5 11" id="KW-0597">Phosphoprotein</keyword>
<dbReference type="PANTHER" id="PTHR43395:SF1">
    <property type="entry name" value="CHEMOTAXIS PROTEIN CHEA"/>
    <property type="match status" value="1"/>
</dbReference>
<dbReference type="PANTHER" id="PTHR43395">
    <property type="entry name" value="SENSOR HISTIDINE KINASE CHEA"/>
    <property type="match status" value="1"/>
</dbReference>
<feature type="domain" description="Histidine kinase" evidence="14">
    <location>
        <begin position="306"/>
        <end position="552"/>
    </location>
</feature>
<dbReference type="InterPro" id="IPR004105">
    <property type="entry name" value="CheA-like_dim"/>
</dbReference>
<proteinExistence type="predicted"/>
<dbReference type="GO" id="GO:0005737">
    <property type="term" value="C:cytoplasm"/>
    <property type="evidence" value="ECO:0007669"/>
    <property type="project" value="InterPro"/>
</dbReference>
<feature type="region of interest" description="Disordered" evidence="13">
    <location>
        <begin position="130"/>
        <end position="149"/>
    </location>
</feature>
<evidence type="ECO:0000256" key="11">
    <source>
        <dbReference type="PROSITE-ProRule" id="PRU00110"/>
    </source>
</evidence>
<dbReference type="SUPFAM" id="SSF47226">
    <property type="entry name" value="Histidine-containing phosphotransfer domain, HPT domain"/>
    <property type="match status" value="1"/>
</dbReference>
<dbReference type="SMART" id="SM00073">
    <property type="entry name" value="HPT"/>
    <property type="match status" value="1"/>
</dbReference>
<dbReference type="InterPro" id="IPR003594">
    <property type="entry name" value="HATPase_dom"/>
</dbReference>
<dbReference type="SUPFAM" id="SSF50341">
    <property type="entry name" value="CheW-like"/>
    <property type="match status" value="1"/>
</dbReference>
<dbReference type="FunFam" id="3.30.565.10:FF:000016">
    <property type="entry name" value="Chemotaxis protein CheA, putative"/>
    <property type="match status" value="1"/>
</dbReference>
<dbReference type="SMART" id="SM00387">
    <property type="entry name" value="HATPase_c"/>
    <property type="match status" value="1"/>
</dbReference>
<keyword evidence="9" id="KW-0067">ATP-binding</keyword>
<evidence type="ECO:0000256" key="13">
    <source>
        <dbReference type="SAM" id="MobiDB-lite"/>
    </source>
</evidence>
<dbReference type="SUPFAM" id="SSF55052">
    <property type="entry name" value="CheY-binding domain of CheA"/>
    <property type="match status" value="1"/>
</dbReference>
<evidence type="ECO:0000256" key="6">
    <source>
        <dbReference type="ARBA" id="ARBA00022679"/>
    </source>
</evidence>
<dbReference type="Pfam" id="PF07194">
    <property type="entry name" value="P2"/>
    <property type="match status" value="1"/>
</dbReference>